<feature type="binding site" evidence="8">
    <location>
        <begin position="179"/>
        <end position="180"/>
    </location>
    <ligand>
        <name>ATP</name>
        <dbReference type="ChEBI" id="CHEBI:30616"/>
    </ligand>
</feature>
<dbReference type="Proteomes" id="UP000266313">
    <property type="component" value="Chromosome"/>
</dbReference>
<dbReference type="NCBIfam" id="TIGR00347">
    <property type="entry name" value="bioD"/>
    <property type="match status" value="1"/>
</dbReference>
<organism evidence="9 10">
    <name type="scientific">Methylocaldum marinum</name>
    <dbReference type="NCBI Taxonomy" id="1432792"/>
    <lineage>
        <taxon>Bacteria</taxon>
        <taxon>Pseudomonadati</taxon>
        <taxon>Pseudomonadota</taxon>
        <taxon>Gammaproteobacteria</taxon>
        <taxon>Methylococcales</taxon>
        <taxon>Methylococcaceae</taxon>
        <taxon>Methylocaldum</taxon>
    </lineage>
</organism>
<dbReference type="GO" id="GO:0000287">
    <property type="term" value="F:magnesium ion binding"/>
    <property type="evidence" value="ECO:0007669"/>
    <property type="project" value="UniProtKB-UniRule"/>
</dbReference>
<evidence type="ECO:0000256" key="7">
    <source>
        <dbReference type="ARBA" id="ARBA00022842"/>
    </source>
</evidence>
<evidence type="ECO:0000256" key="5">
    <source>
        <dbReference type="ARBA" id="ARBA00022756"/>
    </source>
</evidence>
<evidence type="ECO:0000256" key="3">
    <source>
        <dbReference type="ARBA" id="ARBA00022723"/>
    </source>
</evidence>
<comment type="subcellular location">
    <subcellularLocation>
        <location evidence="8">Cytoplasm</location>
    </subcellularLocation>
</comment>
<keyword evidence="6 8" id="KW-0067">ATP-binding</keyword>
<dbReference type="EC" id="6.3.3.3" evidence="8"/>
<keyword evidence="5 8" id="KW-0093">Biotin biosynthesis</keyword>
<dbReference type="PANTHER" id="PTHR43210:SF5">
    <property type="entry name" value="DETHIOBIOTIN SYNTHETASE"/>
    <property type="match status" value="1"/>
</dbReference>
<dbReference type="AlphaFoldDB" id="A0A250KXY3"/>
<reference evidence="9 10" key="1">
    <citation type="submission" date="2016-12" db="EMBL/GenBank/DDBJ databases">
        <title>Genome sequencing of Methylocaldum marinum.</title>
        <authorList>
            <person name="Takeuchi M."/>
            <person name="Kamagata Y."/>
            <person name="Hiraoka S."/>
            <person name="Oshima K."/>
            <person name="Hattori M."/>
            <person name="Iwasaki W."/>
        </authorList>
    </citation>
    <scope>NUCLEOTIDE SEQUENCE [LARGE SCALE GENOMIC DNA]</scope>
    <source>
        <strain evidence="9 10">S8</strain>
    </source>
</reference>
<proteinExistence type="inferred from homology"/>
<evidence type="ECO:0000256" key="8">
    <source>
        <dbReference type="HAMAP-Rule" id="MF_00336"/>
    </source>
</evidence>
<dbReference type="HAMAP" id="MF_00336">
    <property type="entry name" value="BioD"/>
    <property type="match status" value="1"/>
</dbReference>
<dbReference type="EMBL" id="AP017928">
    <property type="protein sequence ID" value="BBA36528.1"/>
    <property type="molecule type" value="Genomic_DNA"/>
</dbReference>
<dbReference type="Pfam" id="PF13500">
    <property type="entry name" value="AAA_26"/>
    <property type="match status" value="1"/>
</dbReference>
<feature type="binding site" evidence="8">
    <location>
        <position position="119"/>
    </location>
    <ligand>
        <name>Mg(2+)</name>
        <dbReference type="ChEBI" id="CHEBI:18420"/>
    </ligand>
</feature>
<dbReference type="GO" id="GO:0042803">
    <property type="term" value="F:protein homodimerization activity"/>
    <property type="evidence" value="ECO:0007669"/>
    <property type="project" value="UniProtKB-ARBA"/>
</dbReference>
<evidence type="ECO:0000256" key="1">
    <source>
        <dbReference type="ARBA" id="ARBA00022490"/>
    </source>
</evidence>
<keyword evidence="2 8" id="KW-0436">Ligase</keyword>
<dbReference type="InterPro" id="IPR004472">
    <property type="entry name" value="DTB_synth_BioD"/>
</dbReference>
<comment type="caution">
    <text evidence="8">Lacks conserved residue(s) required for the propagation of feature annotation.</text>
</comment>
<dbReference type="OrthoDB" id="9802097at2"/>
<feature type="binding site" evidence="8">
    <location>
        <position position="20"/>
    </location>
    <ligand>
        <name>Mg(2+)</name>
        <dbReference type="ChEBI" id="CHEBI:18420"/>
    </ligand>
</feature>
<dbReference type="SUPFAM" id="SSF52540">
    <property type="entry name" value="P-loop containing nucleoside triphosphate hydrolases"/>
    <property type="match status" value="1"/>
</dbReference>
<dbReference type="UniPathway" id="UPA00078">
    <property type="reaction ID" value="UER00161"/>
</dbReference>
<dbReference type="Gene3D" id="3.40.50.300">
    <property type="entry name" value="P-loop containing nucleotide triphosphate hydrolases"/>
    <property type="match status" value="1"/>
</dbReference>
<dbReference type="GO" id="GO:0005829">
    <property type="term" value="C:cytosol"/>
    <property type="evidence" value="ECO:0007669"/>
    <property type="project" value="TreeGrafter"/>
</dbReference>
<feature type="binding site" evidence="8">
    <location>
        <begin position="16"/>
        <end position="21"/>
    </location>
    <ligand>
        <name>ATP</name>
        <dbReference type="ChEBI" id="CHEBI:30616"/>
    </ligand>
</feature>
<comment type="catalytic activity">
    <reaction evidence="8">
        <text>(7R,8S)-7,8-diammoniononanoate + CO2 + ATP = (4R,5S)-dethiobiotin + ADP + phosphate + 3 H(+)</text>
        <dbReference type="Rhea" id="RHEA:15805"/>
        <dbReference type="ChEBI" id="CHEBI:15378"/>
        <dbReference type="ChEBI" id="CHEBI:16526"/>
        <dbReference type="ChEBI" id="CHEBI:30616"/>
        <dbReference type="ChEBI" id="CHEBI:43474"/>
        <dbReference type="ChEBI" id="CHEBI:149469"/>
        <dbReference type="ChEBI" id="CHEBI:149473"/>
        <dbReference type="ChEBI" id="CHEBI:456216"/>
        <dbReference type="EC" id="6.3.3.3"/>
    </reaction>
</comment>
<dbReference type="GO" id="GO:0009102">
    <property type="term" value="P:biotin biosynthetic process"/>
    <property type="evidence" value="ECO:0007669"/>
    <property type="project" value="UniProtKB-UniRule"/>
</dbReference>
<evidence type="ECO:0000313" key="10">
    <source>
        <dbReference type="Proteomes" id="UP000266313"/>
    </source>
</evidence>
<dbReference type="GO" id="GO:0005524">
    <property type="term" value="F:ATP binding"/>
    <property type="evidence" value="ECO:0007669"/>
    <property type="project" value="UniProtKB-UniRule"/>
</dbReference>
<evidence type="ECO:0000256" key="2">
    <source>
        <dbReference type="ARBA" id="ARBA00022598"/>
    </source>
</evidence>
<dbReference type="CDD" id="cd03109">
    <property type="entry name" value="DTBS"/>
    <property type="match status" value="1"/>
</dbReference>
<feature type="binding site" evidence="8">
    <location>
        <begin position="208"/>
        <end position="210"/>
    </location>
    <ligand>
        <name>ATP</name>
        <dbReference type="ChEBI" id="CHEBI:30616"/>
    </ligand>
</feature>
<feature type="binding site" evidence="8">
    <location>
        <position position="45"/>
    </location>
    <ligand>
        <name>substrate</name>
    </ligand>
</feature>
<keyword evidence="1 8" id="KW-0963">Cytoplasm</keyword>
<dbReference type="GO" id="GO:0004141">
    <property type="term" value="F:dethiobiotin synthase activity"/>
    <property type="evidence" value="ECO:0007669"/>
    <property type="project" value="UniProtKB-UniRule"/>
</dbReference>
<feature type="binding site" evidence="8">
    <location>
        <position position="58"/>
    </location>
    <ligand>
        <name>ATP</name>
        <dbReference type="ChEBI" id="CHEBI:30616"/>
    </ligand>
</feature>
<comment type="cofactor">
    <cofactor evidence="8">
        <name>Mg(2+)</name>
        <dbReference type="ChEBI" id="CHEBI:18420"/>
    </cofactor>
</comment>
<keyword evidence="4 8" id="KW-0547">Nucleotide-binding</keyword>
<keyword evidence="3 8" id="KW-0479">Metal-binding</keyword>
<dbReference type="PIRSF" id="PIRSF006755">
    <property type="entry name" value="DTB_synth"/>
    <property type="match status" value="1"/>
</dbReference>
<dbReference type="RefSeq" id="WP_119631681.1">
    <property type="nucleotide sequence ID" value="NZ_AP017928.1"/>
</dbReference>
<comment type="subunit">
    <text evidence="8">Homodimer.</text>
</comment>
<dbReference type="FunFam" id="3.40.50.300:FF:000292">
    <property type="entry name" value="ATP-dependent dethiobiotin synthetase BioD"/>
    <property type="match status" value="1"/>
</dbReference>
<dbReference type="InterPro" id="IPR027417">
    <property type="entry name" value="P-loop_NTPase"/>
</dbReference>
<protein>
    <recommendedName>
        <fullName evidence="8">ATP-dependent dethiobiotin synthetase BioD</fullName>
        <ecNumber evidence="8">6.3.3.3</ecNumber>
    </recommendedName>
    <alternativeName>
        <fullName evidence="8">DTB synthetase</fullName>
        <shortName evidence="8">DTBS</shortName>
    </alternativeName>
    <alternativeName>
        <fullName evidence="8">Dethiobiotin synthase</fullName>
    </alternativeName>
</protein>
<comment type="similarity">
    <text evidence="8">Belongs to the dethiobiotin synthetase family.</text>
</comment>
<feature type="active site" evidence="8">
    <location>
        <position position="41"/>
    </location>
</feature>
<feature type="binding site" evidence="8">
    <location>
        <position position="58"/>
    </location>
    <ligand>
        <name>Mg(2+)</name>
        <dbReference type="ChEBI" id="CHEBI:18420"/>
    </ligand>
</feature>
<name>A0A250KXY3_9GAMM</name>
<keyword evidence="7 8" id="KW-0460">Magnesium</keyword>
<comment type="pathway">
    <text evidence="8">Cofactor biosynthesis; biotin biosynthesis; biotin from 7,8-diaminononanoate: step 1/2.</text>
</comment>
<dbReference type="KEGG" id="mmai:sS8_4598"/>
<sequence>MSSKACGIFVTGTDTGVGKTIVTVGLMRLLQSAGFKVAGMKPVATGAFWQDGRLVNEDALRLQASASIRLDYNQVNPFVFELPASPHIAAGKTGCEIDFRRIRQVYEELAEAVDWVLVEGVGGWEVPLNGRERVADLVRLLDLPVLLIVGLRLGCLNHAFLTQRAIANSGAHCVGWIANHADGDFWWSAEAIETLDHALDWPLLAIVPFSSEKEFVERDIFPTVIKDKILHALYS</sequence>
<gene>
    <name evidence="8" type="primary">bioD</name>
    <name evidence="9" type="ORF">sS8_4598</name>
</gene>
<evidence type="ECO:0000256" key="6">
    <source>
        <dbReference type="ARBA" id="ARBA00022840"/>
    </source>
</evidence>
<feature type="binding site" evidence="8">
    <location>
        <begin position="119"/>
        <end position="122"/>
    </location>
    <ligand>
        <name>ATP</name>
        <dbReference type="ChEBI" id="CHEBI:30616"/>
    </ligand>
</feature>
<evidence type="ECO:0000256" key="4">
    <source>
        <dbReference type="ARBA" id="ARBA00022741"/>
    </source>
</evidence>
<accession>A0A250KXY3</accession>
<dbReference type="PANTHER" id="PTHR43210">
    <property type="entry name" value="DETHIOBIOTIN SYNTHETASE"/>
    <property type="match status" value="1"/>
</dbReference>
<keyword evidence="10" id="KW-1185">Reference proteome</keyword>
<comment type="function">
    <text evidence="8">Catalyzes a mechanistically unusual reaction, the ATP-dependent insertion of CO2 between the N7 and N8 nitrogen atoms of 7,8-diaminopelargonic acid (DAPA, also called 7,8-diammoniononanoate) to form a ureido ring.</text>
</comment>
<evidence type="ECO:0000313" key="9">
    <source>
        <dbReference type="EMBL" id="BBA36528.1"/>
    </source>
</evidence>